<evidence type="ECO:0000256" key="2">
    <source>
        <dbReference type="ARBA" id="ARBA00022692"/>
    </source>
</evidence>
<keyword evidence="8" id="KW-1185">Reference proteome</keyword>
<keyword evidence="4 5" id="KW-0472">Membrane</keyword>
<name>G6FMZ2_9CYAN</name>
<dbReference type="AlphaFoldDB" id="G6FMZ2"/>
<keyword evidence="2 5" id="KW-0812">Transmembrane</keyword>
<evidence type="ECO:0000256" key="1">
    <source>
        <dbReference type="ARBA" id="ARBA00004141"/>
    </source>
</evidence>
<proteinExistence type="predicted"/>
<feature type="transmembrane region" description="Helical" evidence="5">
    <location>
        <begin position="242"/>
        <end position="264"/>
    </location>
</feature>
<comment type="caution">
    <text evidence="7">The sequence shown here is derived from an EMBL/GenBank/DDBJ whole genome shotgun (WGS) entry which is preliminary data.</text>
</comment>
<accession>G6FMZ2</accession>
<dbReference type="PANTHER" id="PTHR10846">
    <property type="entry name" value="SODIUM/POTASSIUM/CALCIUM EXCHANGER"/>
    <property type="match status" value="1"/>
</dbReference>
<dbReference type="Pfam" id="PF01699">
    <property type="entry name" value="Na_Ca_ex"/>
    <property type="match status" value="2"/>
</dbReference>
<feature type="transmembrane region" description="Helical" evidence="5">
    <location>
        <begin position="306"/>
        <end position="323"/>
    </location>
</feature>
<feature type="transmembrane region" description="Helical" evidence="5">
    <location>
        <begin position="102"/>
        <end position="118"/>
    </location>
</feature>
<evidence type="ECO:0000313" key="8">
    <source>
        <dbReference type="Proteomes" id="UP000004344"/>
    </source>
</evidence>
<feature type="domain" description="Sodium/calcium exchanger membrane region" evidence="6">
    <location>
        <begin position="180"/>
        <end position="321"/>
    </location>
</feature>
<dbReference type="InterPro" id="IPR004481">
    <property type="entry name" value="K/Na/Ca-exchanger"/>
</dbReference>
<sequence length="324" mass="33969">MIALWILAIIAGVAAIVWGAETFAKHLGEAAVRLQISSFALALLLAGAEPEELATTIAATLKDAPAIAFGDVIGANIAVCLVALGVGAIIAPLPFGKQVMRYALFGLPIGVAAVGFIWDGQVTRIEGAILLALYILYLGMIWIVERQPPAMGETEAIEEAAARLAQEEISKNRGRVGKELLLVVAGLAAMTIGSLMLVEAVRQITNVEATQTTLSLTVVGFATAFELVILCWSAARKGATEVVIAGVVGSFAYNVTMTLGAASVIRPLNITDATLLHKPAIAMLLALVLVIVLATPTKQITQKAGWLLVGAYPIFLLAMFWLSS</sequence>
<evidence type="ECO:0000256" key="5">
    <source>
        <dbReference type="SAM" id="Phobius"/>
    </source>
</evidence>
<evidence type="ECO:0000313" key="7">
    <source>
        <dbReference type="EMBL" id="EHC19422.1"/>
    </source>
</evidence>
<organism evidence="7 8">
    <name type="scientific">Fischerella thermalis JSC-11</name>
    <dbReference type="NCBI Taxonomy" id="741277"/>
    <lineage>
        <taxon>Bacteria</taxon>
        <taxon>Bacillati</taxon>
        <taxon>Cyanobacteriota</taxon>
        <taxon>Cyanophyceae</taxon>
        <taxon>Nostocales</taxon>
        <taxon>Hapalosiphonaceae</taxon>
        <taxon>Fischerella</taxon>
    </lineage>
</organism>
<protein>
    <submittedName>
        <fullName evidence="7">Sodium/calcium exchanger membrane region</fullName>
    </submittedName>
</protein>
<comment type="subcellular location">
    <subcellularLocation>
        <location evidence="1">Membrane</location>
        <topology evidence="1">Multi-pass membrane protein</topology>
    </subcellularLocation>
</comment>
<evidence type="ECO:0000259" key="6">
    <source>
        <dbReference type="Pfam" id="PF01699"/>
    </source>
</evidence>
<feature type="domain" description="Sodium/calcium exchanger membrane region" evidence="6">
    <location>
        <begin position="6"/>
        <end position="141"/>
    </location>
</feature>
<gene>
    <name evidence="7" type="ORF">FJSC11DRAFT_0239</name>
</gene>
<feature type="transmembrane region" description="Helical" evidence="5">
    <location>
        <begin position="213"/>
        <end position="235"/>
    </location>
</feature>
<feature type="transmembrane region" description="Helical" evidence="5">
    <location>
        <begin position="124"/>
        <end position="144"/>
    </location>
</feature>
<dbReference type="Proteomes" id="UP000004344">
    <property type="component" value="Unassembled WGS sequence"/>
</dbReference>
<reference evidence="7 8" key="1">
    <citation type="submission" date="2011-09" db="EMBL/GenBank/DDBJ databases">
        <title>The draft genome of Fischerella sp. JSC-11.</title>
        <authorList>
            <consortium name="US DOE Joint Genome Institute (JGI-PGF)"/>
            <person name="Lucas S."/>
            <person name="Han J."/>
            <person name="Lapidus A."/>
            <person name="Cheng J.-F."/>
            <person name="Goodwin L."/>
            <person name="Pitluck S."/>
            <person name="Peters L."/>
            <person name="Land M.L."/>
            <person name="Hauser L."/>
            <person name="Sarkisova S."/>
            <person name="Bryant D.A."/>
            <person name="Brown I."/>
            <person name="Woyke T.J."/>
        </authorList>
    </citation>
    <scope>NUCLEOTIDE SEQUENCE [LARGE SCALE GENOMIC DNA]</scope>
    <source>
        <strain evidence="7 8">JSC-11</strain>
    </source>
</reference>
<keyword evidence="3 5" id="KW-1133">Transmembrane helix</keyword>
<dbReference type="GO" id="GO:0005886">
    <property type="term" value="C:plasma membrane"/>
    <property type="evidence" value="ECO:0007669"/>
    <property type="project" value="TreeGrafter"/>
</dbReference>
<dbReference type="InterPro" id="IPR044880">
    <property type="entry name" value="NCX_ion-bd_dom_sf"/>
</dbReference>
<dbReference type="RefSeq" id="WP_009453930.1">
    <property type="nucleotide sequence ID" value="NZ_AGIZ01000001.1"/>
</dbReference>
<dbReference type="GO" id="GO:0008273">
    <property type="term" value="F:calcium, potassium:sodium antiporter activity"/>
    <property type="evidence" value="ECO:0007669"/>
    <property type="project" value="TreeGrafter"/>
</dbReference>
<dbReference type="GO" id="GO:0005262">
    <property type="term" value="F:calcium channel activity"/>
    <property type="evidence" value="ECO:0007669"/>
    <property type="project" value="TreeGrafter"/>
</dbReference>
<evidence type="ECO:0000256" key="4">
    <source>
        <dbReference type="ARBA" id="ARBA00023136"/>
    </source>
</evidence>
<dbReference type="PATRIC" id="fig|741277.3.peg.282"/>
<evidence type="ECO:0000256" key="3">
    <source>
        <dbReference type="ARBA" id="ARBA00022989"/>
    </source>
</evidence>
<feature type="transmembrane region" description="Helical" evidence="5">
    <location>
        <begin position="276"/>
        <end position="294"/>
    </location>
</feature>
<dbReference type="EMBL" id="AGIZ01000001">
    <property type="protein sequence ID" value="EHC19422.1"/>
    <property type="molecule type" value="Genomic_DNA"/>
</dbReference>
<feature type="transmembrane region" description="Helical" evidence="5">
    <location>
        <begin position="180"/>
        <end position="201"/>
    </location>
</feature>
<dbReference type="InterPro" id="IPR004837">
    <property type="entry name" value="NaCa_Exmemb"/>
</dbReference>
<dbReference type="PANTHER" id="PTHR10846:SF8">
    <property type="entry name" value="INNER MEMBRANE PROTEIN YRBG"/>
    <property type="match status" value="1"/>
</dbReference>
<dbReference type="GO" id="GO:0006874">
    <property type="term" value="P:intracellular calcium ion homeostasis"/>
    <property type="evidence" value="ECO:0007669"/>
    <property type="project" value="TreeGrafter"/>
</dbReference>
<feature type="transmembrane region" description="Helical" evidence="5">
    <location>
        <begin position="73"/>
        <end position="95"/>
    </location>
</feature>
<dbReference type="Gene3D" id="1.20.1420.30">
    <property type="entry name" value="NCX, central ion-binding region"/>
    <property type="match status" value="1"/>
</dbReference>